<feature type="compositionally biased region" description="Low complexity" evidence="9">
    <location>
        <begin position="226"/>
        <end position="236"/>
    </location>
</feature>
<name>A0A811LQ87_9BILA</name>
<dbReference type="Proteomes" id="UP000783686">
    <property type="component" value="Unassembled WGS sequence"/>
</dbReference>
<evidence type="ECO:0000256" key="6">
    <source>
        <dbReference type="ARBA" id="ARBA00022771"/>
    </source>
</evidence>
<evidence type="ECO:0000259" key="10">
    <source>
        <dbReference type="PROSITE" id="PS50089"/>
    </source>
</evidence>
<dbReference type="Gene3D" id="3.10.20.90">
    <property type="entry name" value="Phosphatidylinositol 3-kinase Catalytic Subunit, Chain A, domain 1"/>
    <property type="match status" value="1"/>
</dbReference>
<dbReference type="EMBL" id="CAJFCW020000006">
    <property type="protein sequence ID" value="CAG9127842.1"/>
    <property type="molecule type" value="Genomic_DNA"/>
</dbReference>
<feature type="region of interest" description="Disordered" evidence="9">
    <location>
        <begin position="162"/>
        <end position="258"/>
    </location>
</feature>
<evidence type="ECO:0000256" key="7">
    <source>
        <dbReference type="ARBA" id="ARBA00022833"/>
    </source>
</evidence>
<evidence type="ECO:0000256" key="9">
    <source>
        <dbReference type="SAM" id="MobiDB-lite"/>
    </source>
</evidence>
<sequence length="441" mass="49630">MSNSIAGPAAQETITGVKLLVLNDYDRQRKPHPAIRDDTMIKIGSRTLSTEITCPICLDLFTTTMGTKECLHRFCSDCITTALLRNNRECPTCRKKIVSKRSLRPDINMDILINKLWPERKLFDDMQNAAQQHYQAESSVAALQKSIEIGIKAQAKNRRQRVIGSYDYDTKKKKKRNDGEEEVDSPEQLSPSAVDDDSPVDEGSSQPPSQEDEALSSSDSEDSDDSSSLSSTITDSSECEMEVDDQIPETSKSSMQAVEQGLEKMAELNIEQPKQEEINVMDSSGDTSALTEDPSTSEQVISDQIELEICPAKSLRRRLDIAPSVRKSRYIKTSLDCTIKHLCHYIRQAAQLELKPDADEDARVIPTVFYMYYLTSSLNIEQAESFTTLRQIHIYSTTTESHLKVVFDTQPNDDNQRDQNIAPEFDVDLDPDAGDEDPDWR</sequence>
<dbReference type="InterPro" id="IPR001841">
    <property type="entry name" value="Znf_RING"/>
</dbReference>
<keyword evidence="6 8" id="KW-0863">Zinc-finger</keyword>
<evidence type="ECO:0000256" key="4">
    <source>
        <dbReference type="ARBA" id="ARBA00022679"/>
    </source>
</evidence>
<evidence type="ECO:0000256" key="5">
    <source>
        <dbReference type="ARBA" id="ARBA00022723"/>
    </source>
</evidence>
<evidence type="ECO:0000256" key="1">
    <source>
        <dbReference type="ARBA" id="ARBA00000900"/>
    </source>
</evidence>
<dbReference type="SMART" id="SM00184">
    <property type="entry name" value="RING"/>
    <property type="match status" value="1"/>
</dbReference>
<dbReference type="GO" id="GO:0031519">
    <property type="term" value="C:PcG protein complex"/>
    <property type="evidence" value="ECO:0007669"/>
    <property type="project" value="TreeGrafter"/>
</dbReference>
<dbReference type="Proteomes" id="UP000614601">
    <property type="component" value="Unassembled WGS sequence"/>
</dbReference>
<feature type="compositionally biased region" description="Acidic residues" evidence="9">
    <location>
        <begin position="237"/>
        <end position="247"/>
    </location>
</feature>
<dbReference type="Pfam" id="PF13923">
    <property type="entry name" value="zf-C3HC4_2"/>
    <property type="match status" value="1"/>
</dbReference>
<feature type="compositionally biased region" description="Acidic residues" evidence="9">
    <location>
        <begin position="210"/>
        <end position="225"/>
    </location>
</feature>
<dbReference type="OrthoDB" id="337575at2759"/>
<comment type="caution">
    <text evidence="11">The sequence shown here is derived from an EMBL/GenBank/DDBJ whole genome shotgun (WGS) entry which is preliminary data.</text>
</comment>
<proteinExistence type="predicted"/>
<feature type="compositionally biased region" description="Acidic residues" evidence="9">
    <location>
        <begin position="425"/>
        <end position="441"/>
    </location>
</feature>
<protein>
    <recommendedName>
        <fullName evidence="3">RING-type E3 ubiquitin transferase</fullName>
        <ecNumber evidence="3">2.3.2.27</ecNumber>
    </recommendedName>
</protein>
<dbReference type="GO" id="GO:0008270">
    <property type="term" value="F:zinc ion binding"/>
    <property type="evidence" value="ECO:0007669"/>
    <property type="project" value="UniProtKB-KW"/>
</dbReference>
<dbReference type="UniPathway" id="UPA00143"/>
<dbReference type="EC" id="2.3.2.27" evidence="3"/>
<dbReference type="PANTHER" id="PTHR46076:SF3">
    <property type="entry name" value="E3 UBIQUITIN-PROTEIN LIGASE RING1"/>
    <property type="match status" value="1"/>
</dbReference>
<evidence type="ECO:0000256" key="2">
    <source>
        <dbReference type="ARBA" id="ARBA00004906"/>
    </source>
</evidence>
<evidence type="ECO:0000256" key="3">
    <source>
        <dbReference type="ARBA" id="ARBA00012483"/>
    </source>
</evidence>
<keyword evidence="12" id="KW-1185">Reference proteome</keyword>
<accession>A0A811LQ87</accession>
<dbReference type="SUPFAM" id="SSF57850">
    <property type="entry name" value="RING/U-box"/>
    <property type="match status" value="1"/>
</dbReference>
<dbReference type="InterPro" id="IPR017907">
    <property type="entry name" value="Znf_RING_CS"/>
</dbReference>
<evidence type="ECO:0000313" key="12">
    <source>
        <dbReference type="Proteomes" id="UP000614601"/>
    </source>
</evidence>
<dbReference type="GO" id="GO:0003682">
    <property type="term" value="F:chromatin binding"/>
    <property type="evidence" value="ECO:0007669"/>
    <property type="project" value="TreeGrafter"/>
</dbReference>
<dbReference type="AlphaFoldDB" id="A0A811LQ87"/>
<gene>
    <name evidence="11" type="ORF">BOKJ2_LOCUS14223</name>
</gene>
<comment type="catalytic activity">
    <reaction evidence="1">
        <text>S-ubiquitinyl-[E2 ubiquitin-conjugating enzyme]-L-cysteine + [acceptor protein]-L-lysine = [E2 ubiquitin-conjugating enzyme]-L-cysteine + N(6)-ubiquitinyl-[acceptor protein]-L-lysine.</text>
        <dbReference type="EC" id="2.3.2.27"/>
    </reaction>
</comment>
<dbReference type="GO" id="GO:0061630">
    <property type="term" value="F:ubiquitin protein ligase activity"/>
    <property type="evidence" value="ECO:0007669"/>
    <property type="project" value="UniProtKB-EC"/>
</dbReference>
<reference evidence="11" key="1">
    <citation type="submission" date="2020-09" db="EMBL/GenBank/DDBJ databases">
        <authorList>
            <person name="Kikuchi T."/>
        </authorList>
    </citation>
    <scope>NUCLEOTIDE SEQUENCE</scope>
    <source>
        <strain evidence="11">SH1</strain>
    </source>
</reference>
<feature type="region of interest" description="Disordered" evidence="9">
    <location>
        <begin position="409"/>
        <end position="441"/>
    </location>
</feature>
<dbReference type="InterPro" id="IPR043540">
    <property type="entry name" value="RING1/RING2"/>
</dbReference>
<keyword evidence="7" id="KW-0862">Zinc</keyword>
<dbReference type="Gene3D" id="3.30.40.10">
    <property type="entry name" value="Zinc/RING finger domain, C3HC4 (zinc finger)"/>
    <property type="match status" value="1"/>
</dbReference>
<dbReference type="InterPro" id="IPR013083">
    <property type="entry name" value="Znf_RING/FYVE/PHD"/>
</dbReference>
<dbReference type="GO" id="GO:0000151">
    <property type="term" value="C:ubiquitin ligase complex"/>
    <property type="evidence" value="ECO:0007669"/>
    <property type="project" value="InterPro"/>
</dbReference>
<dbReference type="EMBL" id="CAJFDH010000006">
    <property type="protein sequence ID" value="CAD5230614.1"/>
    <property type="molecule type" value="Genomic_DNA"/>
</dbReference>
<comment type="pathway">
    <text evidence="2">Protein modification; protein ubiquitination.</text>
</comment>
<evidence type="ECO:0000256" key="8">
    <source>
        <dbReference type="PROSITE-ProRule" id="PRU00175"/>
    </source>
</evidence>
<dbReference type="PROSITE" id="PS00518">
    <property type="entry name" value="ZF_RING_1"/>
    <property type="match status" value="1"/>
</dbReference>
<dbReference type="GO" id="GO:0016567">
    <property type="term" value="P:protein ubiquitination"/>
    <property type="evidence" value="ECO:0007669"/>
    <property type="project" value="UniProtKB-UniPathway"/>
</dbReference>
<keyword evidence="4" id="KW-0808">Transferase</keyword>
<feature type="domain" description="RING-type" evidence="10">
    <location>
        <begin position="54"/>
        <end position="94"/>
    </location>
</feature>
<organism evidence="11 12">
    <name type="scientific">Bursaphelenchus okinawaensis</name>
    <dbReference type="NCBI Taxonomy" id="465554"/>
    <lineage>
        <taxon>Eukaryota</taxon>
        <taxon>Metazoa</taxon>
        <taxon>Ecdysozoa</taxon>
        <taxon>Nematoda</taxon>
        <taxon>Chromadorea</taxon>
        <taxon>Rhabditida</taxon>
        <taxon>Tylenchina</taxon>
        <taxon>Tylenchomorpha</taxon>
        <taxon>Aphelenchoidea</taxon>
        <taxon>Aphelenchoididae</taxon>
        <taxon>Bursaphelenchus</taxon>
    </lineage>
</organism>
<keyword evidence="5" id="KW-0479">Metal-binding</keyword>
<feature type="compositionally biased region" description="Polar residues" evidence="9">
    <location>
        <begin position="248"/>
        <end position="257"/>
    </location>
</feature>
<dbReference type="PROSITE" id="PS50089">
    <property type="entry name" value="ZF_RING_2"/>
    <property type="match status" value="1"/>
</dbReference>
<dbReference type="PANTHER" id="PTHR46076">
    <property type="entry name" value="E3 UBIQUITIN-PROTEIN LIGASE RING1 / RING 2 FAMILY MEMBER"/>
    <property type="match status" value="1"/>
</dbReference>
<evidence type="ECO:0000313" key="11">
    <source>
        <dbReference type="EMBL" id="CAD5230614.1"/>
    </source>
</evidence>